<protein>
    <submittedName>
        <fullName evidence="4">INO80 complex subunit D-like protein</fullName>
    </submittedName>
</protein>
<keyword evidence="5" id="KW-1185">Reference proteome</keyword>
<evidence type="ECO:0000256" key="2">
    <source>
        <dbReference type="ARBA" id="ARBA00023242"/>
    </source>
</evidence>
<dbReference type="InterPro" id="IPR026316">
    <property type="entry name" value="NSL2"/>
</dbReference>
<evidence type="ECO:0000256" key="1">
    <source>
        <dbReference type="ARBA" id="ARBA00004123"/>
    </source>
</evidence>
<dbReference type="PANTHER" id="PTHR13453:SF11">
    <property type="entry name" value="KAT8 REGULATORY NSL COMPLEX SUBUNIT 2"/>
    <property type="match status" value="1"/>
</dbReference>
<evidence type="ECO:0000313" key="5">
    <source>
        <dbReference type="Proteomes" id="UP001151760"/>
    </source>
</evidence>
<comment type="caution">
    <text evidence="4">The sequence shown here is derived from an EMBL/GenBank/DDBJ whole genome shotgun (WGS) entry which is preliminary data.</text>
</comment>
<keyword evidence="2" id="KW-0539">Nucleus</keyword>
<dbReference type="Pfam" id="PF13891">
    <property type="entry name" value="zf-C3HC3H_KANSL2"/>
    <property type="match status" value="1"/>
</dbReference>
<sequence>MSSSPPPHHLPLAAVTTAVTSPEDLHLSTATHLHRQQILRRRSHNMKELSKCYRDHYWGLIEEIRVRYREYMWQYGISPVNEVVVGEGDCVVVVKEEGDGEGGKDGREGKEGGKCAFNACAAKAMTLTRFCRSHILSDAKQQLYKPCEFSLKRAVKFVNYLDVVNALAYLPVLWPIPCGKPVLRSVVPCLCSMHYMKAQQHVVRALRKAGLNITSANKFAPKLHVIVTEYVREIKERRKNALRANQKFVPKLEIEN</sequence>
<evidence type="ECO:0000313" key="4">
    <source>
        <dbReference type="EMBL" id="GJS81271.1"/>
    </source>
</evidence>
<proteinExistence type="predicted"/>
<gene>
    <name evidence="4" type="ORF">Tco_0747812</name>
</gene>
<dbReference type="EMBL" id="BQNB010010736">
    <property type="protein sequence ID" value="GJS81271.1"/>
    <property type="molecule type" value="Genomic_DNA"/>
</dbReference>
<name>A0ABQ4YWC0_9ASTR</name>
<dbReference type="Proteomes" id="UP001151760">
    <property type="component" value="Unassembled WGS sequence"/>
</dbReference>
<comment type="subcellular location">
    <subcellularLocation>
        <location evidence="1">Nucleus</location>
    </subcellularLocation>
</comment>
<accession>A0ABQ4YWC0</accession>
<dbReference type="InterPro" id="IPR025927">
    <property type="entry name" value="Znf_KANL2-like"/>
</dbReference>
<evidence type="ECO:0000259" key="3">
    <source>
        <dbReference type="Pfam" id="PF13891"/>
    </source>
</evidence>
<organism evidence="4 5">
    <name type="scientific">Tanacetum coccineum</name>
    <dbReference type="NCBI Taxonomy" id="301880"/>
    <lineage>
        <taxon>Eukaryota</taxon>
        <taxon>Viridiplantae</taxon>
        <taxon>Streptophyta</taxon>
        <taxon>Embryophyta</taxon>
        <taxon>Tracheophyta</taxon>
        <taxon>Spermatophyta</taxon>
        <taxon>Magnoliopsida</taxon>
        <taxon>eudicotyledons</taxon>
        <taxon>Gunneridae</taxon>
        <taxon>Pentapetalae</taxon>
        <taxon>asterids</taxon>
        <taxon>campanulids</taxon>
        <taxon>Asterales</taxon>
        <taxon>Asteraceae</taxon>
        <taxon>Asteroideae</taxon>
        <taxon>Anthemideae</taxon>
        <taxon>Anthemidinae</taxon>
        <taxon>Tanacetum</taxon>
    </lineage>
</organism>
<reference evidence="4" key="1">
    <citation type="journal article" date="2022" name="Int. J. Mol. Sci.">
        <title>Draft Genome of Tanacetum Coccineum: Genomic Comparison of Closely Related Tanacetum-Family Plants.</title>
        <authorList>
            <person name="Yamashiro T."/>
            <person name="Shiraishi A."/>
            <person name="Nakayama K."/>
            <person name="Satake H."/>
        </authorList>
    </citation>
    <scope>NUCLEOTIDE SEQUENCE</scope>
</reference>
<reference evidence="4" key="2">
    <citation type="submission" date="2022-01" db="EMBL/GenBank/DDBJ databases">
        <authorList>
            <person name="Yamashiro T."/>
            <person name="Shiraishi A."/>
            <person name="Satake H."/>
            <person name="Nakayama K."/>
        </authorList>
    </citation>
    <scope>NUCLEOTIDE SEQUENCE</scope>
</reference>
<dbReference type="PANTHER" id="PTHR13453">
    <property type="entry name" value="KAT8 REGULATORY NSL COMPLEX SUBUNIT 2"/>
    <property type="match status" value="1"/>
</dbReference>
<feature type="domain" description="KANL2-like probable zinc-finger" evidence="3">
    <location>
        <begin position="115"/>
        <end position="152"/>
    </location>
</feature>